<accession>A0A4Q9KH43</accession>
<feature type="transmembrane region" description="Helical" evidence="2">
    <location>
        <begin position="84"/>
        <end position="107"/>
    </location>
</feature>
<keyword evidence="4" id="KW-1185">Reference proteome</keyword>
<sequence>MTQTPNDPYGPPPLAEPTASGLGTSATKAESPPPVDRFAEDPRSLGEIASDLLGNASTLIRQEVALAKAEAGQMASRAGKGAGLLGGAGVAGFFALLFASLAAWWGIAVLIGAAERPALGWSGLIIAVVYGIVALVLMNSGKGELKRVKGLPETADTVSKIPNAVTGNEEKN</sequence>
<organism evidence="3 4">
    <name type="scientific">Propioniciclava sinopodophylli</name>
    <dbReference type="NCBI Taxonomy" id="1837344"/>
    <lineage>
        <taxon>Bacteria</taxon>
        <taxon>Bacillati</taxon>
        <taxon>Actinomycetota</taxon>
        <taxon>Actinomycetes</taxon>
        <taxon>Propionibacteriales</taxon>
        <taxon>Propionibacteriaceae</taxon>
        <taxon>Propioniciclava</taxon>
    </lineage>
</organism>
<keyword evidence="2" id="KW-0812">Transmembrane</keyword>
<dbReference type="EMBL" id="SDMQ01000001">
    <property type="protein sequence ID" value="TBT88663.1"/>
    <property type="molecule type" value="Genomic_DNA"/>
</dbReference>
<dbReference type="Proteomes" id="UP000292373">
    <property type="component" value="Unassembled WGS sequence"/>
</dbReference>
<protein>
    <submittedName>
        <fullName evidence="3">Phage holin family protein</fullName>
    </submittedName>
</protein>
<gene>
    <name evidence="3" type="ORF">ET989_01585</name>
</gene>
<reference evidence="3 4" key="1">
    <citation type="submission" date="2019-01" db="EMBL/GenBank/DDBJ databases">
        <title>Lactibacter flavus gen. nov., sp. nov., a novel bacterium of the family Propionibacteriaceae isolated from raw milk and dairy products.</title>
        <authorList>
            <person name="Huptas C."/>
            <person name="Wenning M."/>
            <person name="Breitenwieser F."/>
            <person name="Doll E."/>
            <person name="Von Neubeck M."/>
            <person name="Busse H.-J."/>
            <person name="Scherer S."/>
        </authorList>
    </citation>
    <scope>NUCLEOTIDE SEQUENCE [LARGE SCALE GENOMIC DNA]</scope>
    <source>
        <strain evidence="3 4">KCTC 33808</strain>
    </source>
</reference>
<dbReference type="RefSeq" id="WP_131166791.1">
    <property type="nucleotide sequence ID" value="NZ_SDMQ01000001.1"/>
</dbReference>
<comment type="caution">
    <text evidence="3">The sequence shown here is derived from an EMBL/GenBank/DDBJ whole genome shotgun (WGS) entry which is preliminary data.</text>
</comment>
<keyword evidence="2" id="KW-0472">Membrane</keyword>
<dbReference type="OrthoDB" id="3216929at2"/>
<keyword evidence="2" id="KW-1133">Transmembrane helix</keyword>
<dbReference type="AlphaFoldDB" id="A0A4Q9KH43"/>
<evidence type="ECO:0000313" key="3">
    <source>
        <dbReference type="EMBL" id="TBT88663.1"/>
    </source>
</evidence>
<evidence type="ECO:0000256" key="1">
    <source>
        <dbReference type="SAM" id="MobiDB-lite"/>
    </source>
</evidence>
<dbReference type="InterPro" id="IPR009937">
    <property type="entry name" value="Phage_holin_3_6"/>
</dbReference>
<dbReference type="Pfam" id="PF07332">
    <property type="entry name" value="Phage_holin_3_6"/>
    <property type="match status" value="1"/>
</dbReference>
<evidence type="ECO:0000313" key="4">
    <source>
        <dbReference type="Proteomes" id="UP000292373"/>
    </source>
</evidence>
<feature type="region of interest" description="Disordered" evidence="1">
    <location>
        <begin position="1"/>
        <end position="41"/>
    </location>
</feature>
<evidence type="ECO:0000256" key="2">
    <source>
        <dbReference type="SAM" id="Phobius"/>
    </source>
</evidence>
<proteinExistence type="predicted"/>
<feature type="transmembrane region" description="Helical" evidence="2">
    <location>
        <begin position="119"/>
        <end position="138"/>
    </location>
</feature>
<name>A0A4Q9KH43_9ACTN</name>